<evidence type="ECO:0000256" key="2">
    <source>
        <dbReference type="ARBA" id="ARBA00023136"/>
    </source>
</evidence>
<dbReference type="GO" id="GO:0016020">
    <property type="term" value="C:membrane"/>
    <property type="evidence" value="ECO:0007669"/>
    <property type="project" value="UniProtKB-SubCell"/>
</dbReference>
<dbReference type="RefSeq" id="WP_164033460.1">
    <property type="nucleotide sequence ID" value="NZ_JAABOQ010000007.1"/>
</dbReference>
<dbReference type="InterPro" id="IPR001466">
    <property type="entry name" value="Beta-lactam-related"/>
</dbReference>
<dbReference type="GO" id="GO:0016787">
    <property type="term" value="F:hydrolase activity"/>
    <property type="evidence" value="ECO:0007669"/>
    <property type="project" value="UniProtKB-KW"/>
</dbReference>
<feature type="signal peptide" evidence="3">
    <location>
        <begin position="1"/>
        <end position="20"/>
    </location>
</feature>
<dbReference type="SUPFAM" id="SSF56601">
    <property type="entry name" value="beta-lactamase/transpeptidase-like"/>
    <property type="match status" value="1"/>
</dbReference>
<dbReference type="PANTHER" id="PTHR46825:SF11">
    <property type="entry name" value="PENICILLIN-BINDING PROTEIN 4"/>
    <property type="match status" value="1"/>
</dbReference>
<dbReference type="Gene3D" id="3.40.710.10">
    <property type="entry name" value="DD-peptidase/beta-lactamase superfamily"/>
    <property type="match status" value="1"/>
</dbReference>
<keyword evidence="6" id="KW-1185">Reference proteome</keyword>
<accession>A0A6M0CLG4</accession>
<comment type="caution">
    <text evidence="5">The sequence shown here is derived from an EMBL/GenBank/DDBJ whole genome shotgun (WGS) entry which is preliminary data.</text>
</comment>
<dbReference type="InterPro" id="IPR012338">
    <property type="entry name" value="Beta-lactam/transpept-like"/>
</dbReference>
<evidence type="ECO:0000259" key="4">
    <source>
        <dbReference type="Pfam" id="PF00144"/>
    </source>
</evidence>
<feature type="chain" id="PRO_5026663308" evidence="3">
    <location>
        <begin position="21"/>
        <end position="374"/>
    </location>
</feature>
<protein>
    <submittedName>
        <fullName evidence="5">Serine hydrolase</fullName>
    </submittedName>
</protein>
<dbReference type="Proteomes" id="UP000474296">
    <property type="component" value="Unassembled WGS sequence"/>
</dbReference>
<dbReference type="PANTHER" id="PTHR46825">
    <property type="entry name" value="D-ALANYL-D-ALANINE-CARBOXYPEPTIDASE/ENDOPEPTIDASE AMPH"/>
    <property type="match status" value="1"/>
</dbReference>
<dbReference type="EMBL" id="JAABOQ010000007">
    <property type="protein sequence ID" value="NER18776.1"/>
    <property type="molecule type" value="Genomic_DNA"/>
</dbReference>
<name>A0A6M0CLG4_9FLAO</name>
<organism evidence="5 6">
    <name type="scientific">Spongiivirga citrea</name>
    <dbReference type="NCBI Taxonomy" id="1481457"/>
    <lineage>
        <taxon>Bacteria</taxon>
        <taxon>Pseudomonadati</taxon>
        <taxon>Bacteroidota</taxon>
        <taxon>Flavobacteriia</taxon>
        <taxon>Flavobacteriales</taxon>
        <taxon>Flavobacteriaceae</taxon>
        <taxon>Spongiivirga</taxon>
    </lineage>
</organism>
<comment type="subcellular location">
    <subcellularLocation>
        <location evidence="1">Membrane</location>
    </subcellularLocation>
</comment>
<evidence type="ECO:0000256" key="1">
    <source>
        <dbReference type="ARBA" id="ARBA00004370"/>
    </source>
</evidence>
<evidence type="ECO:0000256" key="3">
    <source>
        <dbReference type="SAM" id="SignalP"/>
    </source>
</evidence>
<proteinExistence type="predicted"/>
<dbReference type="AlphaFoldDB" id="A0A6M0CLG4"/>
<sequence length="374" mass="42127">MRKNILLFSLFIFSICQLHAQKTLSSEFDLFLSKEFKENEPGGSLLIQKGGNILFLKSYGISDIETGEKNTENTIYNTGSISKTMVANGILILAERNLLSLDDTLLDHFPDFEDKALAKSITLKNLLSHTSGIPDLRDVRNNPDFYLTAKDTANFEPLKAMKKLNFEPGYQFQYSNPCYNGLALIIEKVAKQPWQDFIVENVFKPSGMSRSKITNGSYPSSDVAHAYVVNRGKYEESDYGEVPTFAAAGNGGIWSTVQDLAKYELAHKNATFLSSKYIEKSRTVHQPDNWGSETTAFLGYGWMMDEIGLLRRNVNITDSKIVHHTGSQGGFRAFHISIPDQNIIFIALFNRPVKSFREIMVKGFDLMKAYGYLK</sequence>
<keyword evidence="5" id="KW-0378">Hydrolase</keyword>
<keyword evidence="2" id="KW-0472">Membrane</keyword>
<keyword evidence="3" id="KW-0732">Signal</keyword>
<reference evidence="5 6" key="1">
    <citation type="submission" date="2020-01" db="EMBL/GenBank/DDBJ databases">
        <title>Spongiivirga citrea KCTC 32990T.</title>
        <authorList>
            <person name="Wang G."/>
        </authorList>
    </citation>
    <scope>NUCLEOTIDE SEQUENCE [LARGE SCALE GENOMIC DNA]</scope>
    <source>
        <strain evidence="5 6">KCTC 32990</strain>
    </source>
</reference>
<dbReference type="Pfam" id="PF00144">
    <property type="entry name" value="Beta-lactamase"/>
    <property type="match status" value="1"/>
</dbReference>
<evidence type="ECO:0000313" key="6">
    <source>
        <dbReference type="Proteomes" id="UP000474296"/>
    </source>
</evidence>
<dbReference type="InterPro" id="IPR050491">
    <property type="entry name" value="AmpC-like"/>
</dbReference>
<evidence type="ECO:0000313" key="5">
    <source>
        <dbReference type="EMBL" id="NER18776.1"/>
    </source>
</evidence>
<gene>
    <name evidence="5" type="ORF">GWK10_16275</name>
</gene>
<feature type="domain" description="Beta-lactamase-related" evidence="4">
    <location>
        <begin position="39"/>
        <end position="354"/>
    </location>
</feature>